<dbReference type="EMBL" id="CAAALY010013200">
    <property type="protein sequence ID" value="VEL11898.1"/>
    <property type="molecule type" value="Genomic_DNA"/>
</dbReference>
<reference evidence="2" key="1">
    <citation type="submission" date="2018-11" db="EMBL/GenBank/DDBJ databases">
        <authorList>
            <consortium name="Pathogen Informatics"/>
        </authorList>
    </citation>
    <scope>NUCLEOTIDE SEQUENCE</scope>
</reference>
<organism evidence="2 3">
    <name type="scientific">Protopolystoma xenopodis</name>
    <dbReference type="NCBI Taxonomy" id="117903"/>
    <lineage>
        <taxon>Eukaryota</taxon>
        <taxon>Metazoa</taxon>
        <taxon>Spiralia</taxon>
        <taxon>Lophotrochozoa</taxon>
        <taxon>Platyhelminthes</taxon>
        <taxon>Monogenea</taxon>
        <taxon>Polyopisthocotylea</taxon>
        <taxon>Polystomatidea</taxon>
        <taxon>Polystomatidae</taxon>
        <taxon>Protopolystoma</taxon>
    </lineage>
</organism>
<name>A0A3S5A0T9_9PLAT</name>
<evidence type="ECO:0000313" key="3">
    <source>
        <dbReference type="Proteomes" id="UP000784294"/>
    </source>
</evidence>
<dbReference type="OrthoDB" id="6288589at2759"/>
<protein>
    <submittedName>
        <fullName evidence="2">Uncharacterized protein</fullName>
    </submittedName>
</protein>
<dbReference type="Proteomes" id="UP000784294">
    <property type="component" value="Unassembled WGS sequence"/>
</dbReference>
<feature type="region of interest" description="Disordered" evidence="1">
    <location>
        <begin position="598"/>
        <end position="634"/>
    </location>
</feature>
<feature type="compositionally biased region" description="Polar residues" evidence="1">
    <location>
        <begin position="103"/>
        <end position="112"/>
    </location>
</feature>
<feature type="non-terminal residue" evidence="2">
    <location>
        <position position="788"/>
    </location>
</feature>
<comment type="caution">
    <text evidence="2">The sequence shown here is derived from an EMBL/GenBank/DDBJ whole genome shotgun (WGS) entry which is preliminary data.</text>
</comment>
<feature type="region of interest" description="Disordered" evidence="1">
    <location>
        <begin position="21"/>
        <end position="71"/>
    </location>
</feature>
<feature type="region of interest" description="Disordered" evidence="1">
    <location>
        <begin position="90"/>
        <end position="126"/>
    </location>
</feature>
<accession>A0A3S5A0T9</accession>
<proteinExistence type="predicted"/>
<evidence type="ECO:0000256" key="1">
    <source>
        <dbReference type="SAM" id="MobiDB-lite"/>
    </source>
</evidence>
<gene>
    <name evidence="2" type="ORF">PXEA_LOCUS5338</name>
</gene>
<keyword evidence="3" id="KW-1185">Reference proteome</keyword>
<sequence>MRTRFRGQKTTIACLGLLPRSKSGKCDNLNRSKKRKPDAVSYSQRKSQRVIGQAKPTSGGGDSIQKNDGALKNEKSIGLLRSEKTRALADRAGISGRGRRATKSNLCSGSRSTSEDSDRTVSLNLSPEKRKYGLRCKITSFAEDDGKDPANHKSDNSGSALIAKVSEDSQPSTDGSSSKIKALACSLGTTPYAAPKSAVPPVVQLPMSAHNGCELANGFLSFPYMADNIKKPNYLPMKNISSRPADAHTRRTLDIDHGMWVFDCPIESSVDVIDLNYEFSRDKCITTSRFGTTDEVLQEILAELNLTGKVPTPTKRCLSNTHNLYTSDDNMEIQYENSLINLTTEQLWCNGDINRELGCKDEFLASAGLLRPSVCEVWRKRREDKTKQLSRSVMGRLRPNPRPRRYSDMISPHATNPSSLLVTRTKCYYRNDSLRTHGVSAARLTAAKKLSLAKSLQQSNTSVGLEFIADTSFDPSADVKSNPQLSSFDVARRDRTINVRIKASSSRSSSPVDYPANGIRSRTRRRPDIRHHIDWKFCYAEQSRQSNSGSVASTNVKSDGFKKRQILNMSSSLGEKPRTVAIARTLAVQSKLDKRKVVRRRDGAGNSADEVEKVDSQLSIESGDNSKPDAEENDVCPKVSRSHLIISPKKVHSVSSPNKRMTVSLDITRRHGLSVKRKRLQATESILSLSSDQSDDSHSINDENESVIHADQTARHKACGNLEKRWRAATYRQRNLGVRQRICPTNELSRDNSSVASSSSAASQHAEICDVYGRSFRQTPWYGKPTSH</sequence>
<evidence type="ECO:0000313" key="2">
    <source>
        <dbReference type="EMBL" id="VEL11898.1"/>
    </source>
</evidence>
<dbReference type="AlphaFoldDB" id="A0A3S5A0T9"/>